<feature type="coiled-coil region" evidence="1">
    <location>
        <begin position="145"/>
        <end position="172"/>
    </location>
</feature>
<feature type="region of interest" description="Disordered" evidence="2">
    <location>
        <begin position="1"/>
        <end position="60"/>
    </location>
</feature>
<evidence type="ECO:0000256" key="1">
    <source>
        <dbReference type="SAM" id="Coils"/>
    </source>
</evidence>
<dbReference type="EMBL" id="JBFCZG010000001">
    <property type="protein sequence ID" value="KAL3427537.1"/>
    <property type="molecule type" value="Genomic_DNA"/>
</dbReference>
<name>A0ABR4PWI0_9HELO</name>
<evidence type="ECO:0000313" key="4">
    <source>
        <dbReference type="EMBL" id="KAL3427537.1"/>
    </source>
</evidence>
<sequence length="455" mass="48195">MAASSTQNPPSKSESKSSKKKSKTKTESKDAPAAPAPAPAAAAAESTPAESTNGDGSYESPYIKELYKSIRNVNKKITNASKVDNVLAENPGKTLDELVATRKINADQKAQILKKPALQASLTQLEDQISQYKKFDQEYKAKLQTEKAEVEKSLTERSAKELEEAVATAKAEGQANVTKSLAEGLLVLTQFLKLAAIRRGEDEASMELDENKALEGILAKLYNGDEVGVEYMLKLINGVDETTVSVADEPLETTYASLKAISVAHYEAFKQSSVSEPAAAEAPEETVSSSDPTLVNAGLTEIDDPTIASMTNGHDEPEATTPTQGIPQNSGFGEGANAAAEANWDQNNDLSASQEWVEVPRDAAETDNGITATPAAPSNIQSWADDQPDSPVETTPAPANPNDGFHEVQRSRGGQGRGRGGRGDGHRGRGGFRGDRHGGRGGPRGGAPRGRPQES</sequence>
<dbReference type="InterPro" id="IPR058602">
    <property type="entry name" value="YAG7_dimerisation_dom"/>
</dbReference>
<evidence type="ECO:0000313" key="5">
    <source>
        <dbReference type="Proteomes" id="UP001629113"/>
    </source>
</evidence>
<accession>A0ABR4PWI0</accession>
<feature type="compositionally biased region" description="Polar residues" evidence="2">
    <location>
        <begin position="320"/>
        <end position="331"/>
    </location>
</feature>
<proteinExistence type="predicted"/>
<protein>
    <recommendedName>
        <fullName evidence="3">YAG7-like dimerisation domain-containing protein</fullName>
    </recommendedName>
</protein>
<feature type="compositionally biased region" description="Polar residues" evidence="2">
    <location>
        <begin position="368"/>
        <end position="384"/>
    </location>
</feature>
<dbReference type="Pfam" id="PF26434">
    <property type="entry name" value="YAG7_C"/>
    <property type="match status" value="1"/>
</dbReference>
<keyword evidence="1" id="KW-0175">Coiled coil</keyword>
<feature type="domain" description="YAG7-like dimerisation" evidence="3">
    <location>
        <begin position="179"/>
        <end position="262"/>
    </location>
</feature>
<keyword evidence="5" id="KW-1185">Reference proteome</keyword>
<feature type="compositionally biased region" description="Low complexity" evidence="2">
    <location>
        <begin position="39"/>
        <end position="52"/>
    </location>
</feature>
<dbReference type="Proteomes" id="UP001629113">
    <property type="component" value="Unassembled WGS sequence"/>
</dbReference>
<feature type="compositionally biased region" description="Basic and acidic residues" evidence="2">
    <location>
        <begin position="421"/>
        <end position="438"/>
    </location>
</feature>
<feature type="region of interest" description="Disordered" evidence="2">
    <location>
        <begin position="275"/>
        <end position="336"/>
    </location>
</feature>
<gene>
    <name evidence="4" type="ORF">PVAG01_01046</name>
</gene>
<evidence type="ECO:0000259" key="3">
    <source>
        <dbReference type="Pfam" id="PF26434"/>
    </source>
</evidence>
<feature type="compositionally biased region" description="Low complexity" evidence="2">
    <location>
        <begin position="275"/>
        <end position="290"/>
    </location>
</feature>
<comment type="caution">
    <text evidence="4">The sequence shown here is derived from an EMBL/GenBank/DDBJ whole genome shotgun (WGS) entry which is preliminary data.</text>
</comment>
<reference evidence="4 5" key="1">
    <citation type="submission" date="2024-06" db="EMBL/GenBank/DDBJ databases">
        <title>Complete genome of Phlyctema vagabunda strain 19-DSS-EL-015.</title>
        <authorList>
            <person name="Fiorenzani C."/>
        </authorList>
    </citation>
    <scope>NUCLEOTIDE SEQUENCE [LARGE SCALE GENOMIC DNA]</scope>
    <source>
        <strain evidence="4 5">19-DSS-EL-015</strain>
    </source>
</reference>
<organism evidence="4 5">
    <name type="scientific">Phlyctema vagabunda</name>
    <dbReference type="NCBI Taxonomy" id="108571"/>
    <lineage>
        <taxon>Eukaryota</taxon>
        <taxon>Fungi</taxon>
        <taxon>Dikarya</taxon>
        <taxon>Ascomycota</taxon>
        <taxon>Pezizomycotina</taxon>
        <taxon>Leotiomycetes</taxon>
        <taxon>Helotiales</taxon>
        <taxon>Dermateaceae</taxon>
        <taxon>Phlyctema</taxon>
    </lineage>
</organism>
<feature type="compositionally biased region" description="Polar residues" evidence="2">
    <location>
        <begin position="1"/>
        <end position="10"/>
    </location>
</feature>
<feature type="region of interest" description="Disordered" evidence="2">
    <location>
        <begin position="364"/>
        <end position="455"/>
    </location>
</feature>
<evidence type="ECO:0000256" key="2">
    <source>
        <dbReference type="SAM" id="MobiDB-lite"/>
    </source>
</evidence>